<gene>
    <name evidence="7" type="ORF">KUTeg_008777</name>
</gene>
<protein>
    <recommendedName>
        <fullName evidence="6">Bicarbonate transporter-like transmembrane domain-containing protein</fullName>
    </recommendedName>
</protein>
<evidence type="ECO:0000256" key="1">
    <source>
        <dbReference type="ARBA" id="ARBA00004141"/>
    </source>
</evidence>
<dbReference type="InterPro" id="IPR011531">
    <property type="entry name" value="HCO3_transpt-like_TM_dom"/>
</dbReference>
<evidence type="ECO:0000313" key="8">
    <source>
        <dbReference type="Proteomes" id="UP001217089"/>
    </source>
</evidence>
<name>A0ABQ9FDB7_TEGGR</name>
<dbReference type="EMBL" id="JARBDR010000342">
    <property type="protein sequence ID" value="KAJ8314216.1"/>
    <property type="molecule type" value="Genomic_DNA"/>
</dbReference>
<feature type="transmembrane region" description="Helical" evidence="5">
    <location>
        <begin position="64"/>
        <end position="84"/>
    </location>
</feature>
<organism evidence="7 8">
    <name type="scientific">Tegillarca granosa</name>
    <name type="common">Malaysian cockle</name>
    <name type="synonym">Anadara granosa</name>
    <dbReference type="NCBI Taxonomy" id="220873"/>
    <lineage>
        <taxon>Eukaryota</taxon>
        <taxon>Metazoa</taxon>
        <taxon>Spiralia</taxon>
        <taxon>Lophotrochozoa</taxon>
        <taxon>Mollusca</taxon>
        <taxon>Bivalvia</taxon>
        <taxon>Autobranchia</taxon>
        <taxon>Pteriomorphia</taxon>
        <taxon>Arcoida</taxon>
        <taxon>Arcoidea</taxon>
        <taxon>Arcidae</taxon>
        <taxon>Tegillarca</taxon>
    </lineage>
</organism>
<sequence length="223" mass="25715">MYVDKTCHITKVQHVLPNKCKVTLTIFTILRLQSIIFKLVDRLFLFIQPVKYQPDFPYIRHVPLLRIHLFTFIQVLCLGILWAVKTIKAISIGFPLMSMRFLEAPHRCKKTGACRSDGLLHDRRLEIDRQIFGLLVLATGVVRKMLECVYTQNELKWIDDLLPGKSANEKKEKSAVPYKTFNGNINNAYLNGSKDDVMSKPKFFVSEECEISERKNGQGNTKL</sequence>
<accession>A0ABQ9FDB7</accession>
<keyword evidence="4 5" id="KW-0472">Membrane</keyword>
<dbReference type="Proteomes" id="UP001217089">
    <property type="component" value="Unassembled WGS sequence"/>
</dbReference>
<comment type="subcellular location">
    <subcellularLocation>
        <location evidence="1">Membrane</location>
        <topology evidence="1">Multi-pass membrane protein</topology>
    </subcellularLocation>
</comment>
<evidence type="ECO:0000256" key="4">
    <source>
        <dbReference type="ARBA" id="ARBA00023136"/>
    </source>
</evidence>
<dbReference type="PANTHER" id="PTHR11453">
    <property type="entry name" value="ANION EXCHANGE PROTEIN"/>
    <property type="match status" value="1"/>
</dbReference>
<dbReference type="Pfam" id="PF00955">
    <property type="entry name" value="HCO3_cotransp"/>
    <property type="match status" value="1"/>
</dbReference>
<evidence type="ECO:0000256" key="5">
    <source>
        <dbReference type="SAM" id="Phobius"/>
    </source>
</evidence>
<comment type="caution">
    <text evidence="7">The sequence shown here is derived from an EMBL/GenBank/DDBJ whole genome shotgun (WGS) entry which is preliminary data.</text>
</comment>
<dbReference type="InterPro" id="IPR003020">
    <property type="entry name" value="HCO3_transpt_euk"/>
</dbReference>
<evidence type="ECO:0000256" key="3">
    <source>
        <dbReference type="ARBA" id="ARBA00022989"/>
    </source>
</evidence>
<keyword evidence="3 5" id="KW-1133">Transmembrane helix</keyword>
<dbReference type="PANTHER" id="PTHR11453:SF36">
    <property type="entry name" value="ANION EXCHANGE PROTEIN"/>
    <property type="match status" value="1"/>
</dbReference>
<proteinExistence type="predicted"/>
<keyword evidence="2 5" id="KW-0812">Transmembrane</keyword>
<evidence type="ECO:0000313" key="7">
    <source>
        <dbReference type="EMBL" id="KAJ8314216.1"/>
    </source>
</evidence>
<evidence type="ECO:0000256" key="2">
    <source>
        <dbReference type="ARBA" id="ARBA00022692"/>
    </source>
</evidence>
<reference evidence="7 8" key="1">
    <citation type="submission" date="2022-12" db="EMBL/GenBank/DDBJ databases">
        <title>Chromosome-level genome of Tegillarca granosa.</title>
        <authorList>
            <person name="Kim J."/>
        </authorList>
    </citation>
    <scope>NUCLEOTIDE SEQUENCE [LARGE SCALE GENOMIC DNA]</scope>
    <source>
        <strain evidence="7">Teg-2019</strain>
        <tissue evidence="7">Adductor muscle</tissue>
    </source>
</reference>
<evidence type="ECO:0000259" key="6">
    <source>
        <dbReference type="Pfam" id="PF00955"/>
    </source>
</evidence>
<keyword evidence="8" id="KW-1185">Reference proteome</keyword>
<feature type="domain" description="Bicarbonate transporter-like transmembrane" evidence="6">
    <location>
        <begin position="38"/>
        <end position="98"/>
    </location>
</feature>